<feature type="transmembrane region" description="Helical" evidence="6">
    <location>
        <begin position="20"/>
        <end position="41"/>
    </location>
</feature>
<evidence type="ECO:0000256" key="1">
    <source>
        <dbReference type="ARBA" id="ARBA00001974"/>
    </source>
</evidence>
<feature type="region of interest" description="Disordered" evidence="5">
    <location>
        <begin position="1"/>
        <end position="21"/>
    </location>
</feature>
<reference evidence="8" key="2">
    <citation type="submission" date="2020-03" db="EMBL/GenBank/DDBJ databases">
        <authorList>
            <person name="Fu F.-F."/>
            <person name="Chen J."/>
        </authorList>
    </citation>
    <scope>NUCLEOTIDE SEQUENCE</scope>
    <source>
        <strain evidence="8">Lc1</strain>
    </source>
</reference>
<dbReference type="Pfam" id="PF01494">
    <property type="entry name" value="FAD_binding_3"/>
    <property type="match status" value="1"/>
</dbReference>
<dbReference type="GeneID" id="69008264"/>
<keyword evidence="6" id="KW-1133">Transmembrane helix</keyword>
<dbReference type="PANTHER" id="PTHR43004">
    <property type="entry name" value="TRK SYSTEM POTASSIUM UPTAKE PROTEIN"/>
    <property type="match status" value="1"/>
</dbReference>
<keyword evidence="9" id="KW-1185">Reference proteome</keyword>
<dbReference type="PANTHER" id="PTHR43004:SF19">
    <property type="entry name" value="BINDING MONOOXYGENASE, PUTATIVE (JCVI)-RELATED"/>
    <property type="match status" value="1"/>
</dbReference>
<dbReference type="AlphaFoldDB" id="A0A8H4FFG5"/>
<keyword evidence="4" id="KW-0560">Oxidoreductase</keyword>
<evidence type="ECO:0000256" key="6">
    <source>
        <dbReference type="SAM" id="Phobius"/>
    </source>
</evidence>
<accession>A0A8H4FFG5</accession>
<sequence length="578" mass="63494">MTDVSQAPENPNNQNRKPPATTTVLIVGAGPAGLMTAYLLARQKIPSIIITRYPSRLGQPKAHAVNPRSLEIMRQAGLDISKLRSLGSTTQDSFWVRFNLGLAAQELGKLPYERQDDAVKDVTPEPLFNVAQPALEEFLQEAVLLSGMVSIYSSWDWEDVEFEEGKLISLIASRSDPSTTVKITSEYVVGADGADSIVRSRLPNVIWASPDGIERPKRFYCSIHASGDLTRSFANRDRRGQLSFCLNPDHRGGLIIYDPQHSWVHVRPVELENEPLGSFTDARCQEIIRSCIGSNVEAKILSVNVWNTWPKVASAYSDTIQRIHLVGDSAHSFPPQGGLGINTGIGDAHNLAWKLGIAIRSGTHLASLLVTYSEERQPVAVANSVQSAYNEARWLDLNKTVEKLVRKASAERASFSCHAMKMEFEQSLALNKPHFDSLALQIGYVYDKSRDPRRLLADCSDYQPSSAIGARLPHAWLANGRSTLDLIPEGEFSLLHYDRGLKYPSSSRRVGSSDVRLRSVDVSVAGAEGPWISIMGLRGGTAVLIRPDQHILGHTGSVDEAWAIIGRCLGKEADLNSS</sequence>
<name>A0A8H4FFG5_COLGL</name>
<protein>
    <submittedName>
        <fullName evidence="8">FAD-dependent monooxygenase apdD</fullName>
    </submittedName>
</protein>
<keyword evidence="3" id="KW-0274">FAD</keyword>
<dbReference type="Gene3D" id="3.50.50.60">
    <property type="entry name" value="FAD/NAD(P)-binding domain"/>
    <property type="match status" value="1"/>
</dbReference>
<evidence type="ECO:0000256" key="4">
    <source>
        <dbReference type="ARBA" id="ARBA00023002"/>
    </source>
</evidence>
<dbReference type="InterPro" id="IPR002938">
    <property type="entry name" value="FAD-bd"/>
</dbReference>
<dbReference type="Gene3D" id="3.30.9.10">
    <property type="entry name" value="D-Amino Acid Oxidase, subunit A, domain 2"/>
    <property type="match status" value="1"/>
</dbReference>
<organism evidence="8 9">
    <name type="scientific">Colletotrichum gloeosporioides</name>
    <name type="common">Anthracnose fungus</name>
    <name type="synonym">Glomerella cingulata</name>
    <dbReference type="NCBI Taxonomy" id="474922"/>
    <lineage>
        <taxon>Eukaryota</taxon>
        <taxon>Fungi</taxon>
        <taxon>Dikarya</taxon>
        <taxon>Ascomycota</taxon>
        <taxon>Pezizomycotina</taxon>
        <taxon>Sordariomycetes</taxon>
        <taxon>Hypocreomycetidae</taxon>
        <taxon>Glomerellales</taxon>
        <taxon>Glomerellaceae</taxon>
        <taxon>Colletotrichum</taxon>
        <taxon>Colletotrichum gloeosporioides species complex</taxon>
    </lineage>
</organism>
<gene>
    <name evidence="8" type="ORF">GCG54_00001093</name>
</gene>
<dbReference type="GO" id="GO:0071949">
    <property type="term" value="F:FAD binding"/>
    <property type="evidence" value="ECO:0007669"/>
    <property type="project" value="InterPro"/>
</dbReference>
<keyword evidence="6" id="KW-0472">Membrane</keyword>
<dbReference type="RefSeq" id="XP_045259145.1">
    <property type="nucleotide sequence ID" value="XM_045401220.1"/>
</dbReference>
<reference evidence="8" key="1">
    <citation type="journal article" date="2020" name="Phytopathology">
        <title>Genome sequence and comparative analysis of Colletotrichum gloeosporioides isolated from Liriodendron leaves.</title>
        <authorList>
            <person name="Fu F.F."/>
            <person name="Hao Z."/>
            <person name="Wang P."/>
            <person name="Lu Y."/>
            <person name="Xue L.J."/>
            <person name="Wei G."/>
            <person name="Tian Y."/>
            <person name="Baishi H."/>
            <person name="Xu H."/>
            <person name="Shi J."/>
            <person name="Cheng T."/>
            <person name="Wang G."/>
            <person name="Yi Y."/>
            <person name="Chen J."/>
        </authorList>
    </citation>
    <scope>NUCLEOTIDE SEQUENCE</scope>
    <source>
        <strain evidence="8">Lc1</strain>
    </source>
</reference>
<evidence type="ECO:0000313" key="9">
    <source>
        <dbReference type="Proteomes" id="UP000613401"/>
    </source>
</evidence>
<dbReference type="GO" id="GO:0016709">
    <property type="term" value="F:oxidoreductase activity, acting on paired donors, with incorporation or reduction of molecular oxygen, NAD(P)H as one donor, and incorporation of one atom of oxygen"/>
    <property type="evidence" value="ECO:0007669"/>
    <property type="project" value="UniProtKB-ARBA"/>
</dbReference>
<dbReference type="SUPFAM" id="SSF51905">
    <property type="entry name" value="FAD/NAD(P)-binding domain"/>
    <property type="match status" value="1"/>
</dbReference>
<dbReference type="InterPro" id="IPR036188">
    <property type="entry name" value="FAD/NAD-bd_sf"/>
</dbReference>
<evidence type="ECO:0000256" key="5">
    <source>
        <dbReference type="SAM" id="MobiDB-lite"/>
    </source>
</evidence>
<keyword evidence="6" id="KW-0812">Transmembrane</keyword>
<feature type="domain" description="FAD-binding" evidence="7">
    <location>
        <begin position="22"/>
        <end position="382"/>
    </location>
</feature>
<dbReference type="InterPro" id="IPR050641">
    <property type="entry name" value="RIFMO-like"/>
</dbReference>
<keyword evidence="8" id="KW-0503">Monooxygenase</keyword>
<dbReference type="PRINTS" id="PR00420">
    <property type="entry name" value="RNGMNOXGNASE"/>
</dbReference>
<dbReference type="Proteomes" id="UP000613401">
    <property type="component" value="Unassembled WGS sequence"/>
</dbReference>
<evidence type="ECO:0000259" key="7">
    <source>
        <dbReference type="Pfam" id="PF01494"/>
    </source>
</evidence>
<evidence type="ECO:0000256" key="3">
    <source>
        <dbReference type="ARBA" id="ARBA00022827"/>
    </source>
</evidence>
<dbReference type="Gene3D" id="3.40.30.120">
    <property type="match status" value="1"/>
</dbReference>
<proteinExistence type="predicted"/>
<comment type="caution">
    <text evidence="8">The sequence shown here is derived from an EMBL/GenBank/DDBJ whole genome shotgun (WGS) entry which is preliminary data.</text>
</comment>
<evidence type="ECO:0000313" key="8">
    <source>
        <dbReference type="EMBL" id="KAF3799985.1"/>
    </source>
</evidence>
<keyword evidence="2" id="KW-0285">Flavoprotein</keyword>
<dbReference type="EMBL" id="WVTB01000081">
    <property type="protein sequence ID" value="KAF3799985.1"/>
    <property type="molecule type" value="Genomic_DNA"/>
</dbReference>
<comment type="cofactor">
    <cofactor evidence="1">
        <name>FAD</name>
        <dbReference type="ChEBI" id="CHEBI:57692"/>
    </cofactor>
</comment>
<dbReference type="Pfam" id="PF21274">
    <property type="entry name" value="Rng_hyd_C"/>
    <property type="match status" value="1"/>
</dbReference>
<evidence type="ECO:0000256" key="2">
    <source>
        <dbReference type="ARBA" id="ARBA00022630"/>
    </source>
</evidence>